<reference evidence="1 2" key="1">
    <citation type="submission" date="2016-08" db="EMBL/GenBank/DDBJ databases">
        <authorList>
            <person name="Seilhamer J.J."/>
        </authorList>
    </citation>
    <scope>NUCLEOTIDE SEQUENCE [LARGE SCALE GENOMIC DNA]</scope>
    <source>
        <strain evidence="1 2">DX4</strain>
    </source>
</reference>
<sequence>MAFAQKEKRRLAQVWVNDKCGFIDSSGSEVIPSIYDDAGPWGNNLVPVNIGKYTPGPVSVLMAPIDPGRTSPTDSINRKEKYIDITVKKEENGKWGYCNASGVLVIPVQFTNTTFFYEGMAGVEINGKWGFIDTKGKTVVQPVYDTVGYFSQGLAAVAKNGSYGYINLKGEEVIKLQYTHADAFEKGYAKVLEKYTSGNNGKKSIGRMIDLKGKAVTDAKYDVETNFSNGLISFSLAASKPEDSFIYGLINITGQVITPPVYREILNFSDGLARVMVYKRHEFYDEFVPHYGYIDTRGREVVKPNLAKAESFNYGMAVVARFDKKDDGESEHALINAKGEQVLGFNWKSLIILDSRHLLANSIKNPYENVIIDPNGKKLLSLGGNGFRGLGNGLFTVVNVEEESTAFIGLNKRPAIDFSKNKKRKFISYQFGLIRYTDLDGNYEESGKIKLGLMDLKGNILVKPKYNEIMDFEPTDYPL</sequence>
<evidence type="ECO:0008006" key="3">
    <source>
        <dbReference type="Google" id="ProtNLM"/>
    </source>
</evidence>
<dbReference type="PANTHER" id="PTHR37841">
    <property type="entry name" value="GLR2918 PROTEIN"/>
    <property type="match status" value="1"/>
</dbReference>
<proteinExistence type="predicted"/>
<dbReference type="AlphaFoldDB" id="A0A1D7QL54"/>
<dbReference type="Proteomes" id="UP000094313">
    <property type="component" value="Chromosome"/>
</dbReference>
<dbReference type="EMBL" id="CP017141">
    <property type="protein sequence ID" value="AOM79412.1"/>
    <property type="molecule type" value="Genomic_DNA"/>
</dbReference>
<organism evidence="1 2">
    <name type="scientific">Pedobacter steynii</name>
    <dbReference type="NCBI Taxonomy" id="430522"/>
    <lineage>
        <taxon>Bacteria</taxon>
        <taxon>Pseudomonadati</taxon>
        <taxon>Bacteroidota</taxon>
        <taxon>Sphingobacteriia</taxon>
        <taxon>Sphingobacteriales</taxon>
        <taxon>Sphingobacteriaceae</taxon>
        <taxon>Pedobacter</taxon>
    </lineage>
</organism>
<evidence type="ECO:0000313" key="1">
    <source>
        <dbReference type="EMBL" id="AOM79412.1"/>
    </source>
</evidence>
<name>A0A1D7QL54_9SPHI</name>
<keyword evidence="2" id="KW-1185">Reference proteome</keyword>
<gene>
    <name evidence="1" type="ORF">BFS30_20945</name>
</gene>
<dbReference type="Pfam" id="PF14903">
    <property type="entry name" value="WG_beta_rep"/>
    <property type="match status" value="5"/>
</dbReference>
<dbReference type="PANTHER" id="PTHR37841:SF1">
    <property type="entry name" value="DUF3298 DOMAIN-CONTAINING PROTEIN"/>
    <property type="match status" value="1"/>
</dbReference>
<dbReference type="KEGG" id="psty:BFS30_20945"/>
<accession>A0A1D7QL54</accession>
<evidence type="ECO:0000313" key="2">
    <source>
        <dbReference type="Proteomes" id="UP000094313"/>
    </source>
</evidence>
<dbReference type="InterPro" id="IPR032774">
    <property type="entry name" value="WG_beta_rep"/>
</dbReference>
<protein>
    <recommendedName>
        <fullName evidence="3">WG containing repeat-containing protein</fullName>
    </recommendedName>
</protein>
<dbReference type="SUPFAM" id="SSF69360">
    <property type="entry name" value="Cell wall binding repeat"/>
    <property type="match status" value="1"/>
</dbReference>